<protein>
    <submittedName>
        <fullName evidence="1">Uncharacterized protein</fullName>
    </submittedName>
</protein>
<reference evidence="1" key="1">
    <citation type="submission" date="2020-03" db="EMBL/GenBank/DDBJ databases">
        <title>The deep terrestrial virosphere.</title>
        <authorList>
            <person name="Holmfeldt K."/>
            <person name="Nilsson E."/>
            <person name="Simone D."/>
            <person name="Lopez-Fernandez M."/>
            <person name="Wu X."/>
            <person name="de Brujin I."/>
            <person name="Lundin D."/>
            <person name="Andersson A."/>
            <person name="Bertilsson S."/>
            <person name="Dopson M."/>
        </authorList>
    </citation>
    <scope>NUCLEOTIDE SEQUENCE</scope>
    <source>
        <strain evidence="1">MM415B00382</strain>
    </source>
</reference>
<name>A0A6M3J782_9ZZZZ</name>
<gene>
    <name evidence="1" type="ORF">MM415B00382_0073</name>
</gene>
<proteinExistence type="predicted"/>
<sequence>MVIQQQMGDDSFKCWCDLIDVTSLCRPNPAWRHTDTAGHEHAWYIGGAIATEYHPTERYELPTLVLIHDPPYYNEEGDEISQSHYECRFCGEHVNPGTAADTHTQYAPGLKHYQINGVSVSPEEFEKRWKDAREKLSGA</sequence>
<dbReference type="EMBL" id="MT141542">
    <property type="protein sequence ID" value="QJA65683.1"/>
    <property type="molecule type" value="Genomic_DNA"/>
</dbReference>
<accession>A0A6M3J782</accession>
<evidence type="ECO:0000313" key="1">
    <source>
        <dbReference type="EMBL" id="QJA65683.1"/>
    </source>
</evidence>
<organism evidence="1">
    <name type="scientific">viral metagenome</name>
    <dbReference type="NCBI Taxonomy" id="1070528"/>
    <lineage>
        <taxon>unclassified sequences</taxon>
        <taxon>metagenomes</taxon>
        <taxon>organismal metagenomes</taxon>
    </lineage>
</organism>
<dbReference type="AlphaFoldDB" id="A0A6M3J782"/>